<feature type="region of interest" description="Disordered" evidence="1">
    <location>
        <begin position="379"/>
        <end position="409"/>
    </location>
</feature>
<accession>A0ABR1J6N5</accession>
<dbReference type="PANTHER" id="PTHR33096:SF1">
    <property type="entry name" value="CXC1-LIKE CYSTEINE CLUSTER ASSOCIATED WITH KDZ TRANSPOSASES DOMAIN-CONTAINING PROTEIN"/>
    <property type="match status" value="1"/>
</dbReference>
<proteinExistence type="predicted"/>
<keyword evidence="3" id="KW-1185">Reference proteome</keyword>
<dbReference type="EMBL" id="JBANRG010000030">
    <property type="protein sequence ID" value="KAK7451704.1"/>
    <property type="molecule type" value="Genomic_DNA"/>
</dbReference>
<name>A0ABR1J6N5_9AGAR</name>
<evidence type="ECO:0008006" key="4">
    <source>
        <dbReference type="Google" id="ProtNLM"/>
    </source>
</evidence>
<reference evidence="2 3" key="1">
    <citation type="submission" date="2024-01" db="EMBL/GenBank/DDBJ databases">
        <title>A draft genome for the cacao thread blight pathogen Marasmiellus scandens.</title>
        <authorList>
            <person name="Baruah I.K."/>
            <person name="Leung J."/>
            <person name="Bukari Y."/>
            <person name="Amoako-Attah I."/>
            <person name="Meinhardt L.W."/>
            <person name="Bailey B.A."/>
            <person name="Cohen S.P."/>
        </authorList>
    </citation>
    <scope>NUCLEOTIDE SEQUENCE [LARGE SCALE GENOMIC DNA]</scope>
    <source>
        <strain evidence="2 3">GH-19</strain>
    </source>
</reference>
<evidence type="ECO:0000313" key="2">
    <source>
        <dbReference type="EMBL" id="KAK7451704.1"/>
    </source>
</evidence>
<dbReference type="Pfam" id="PF18758">
    <property type="entry name" value="KDZ"/>
    <property type="match status" value="1"/>
</dbReference>
<evidence type="ECO:0000256" key="1">
    <source>
        <dbReference type="SAM" id="MobiDB-lite"/>
    </source>
</evidence>
<protein>
    <recommendedName>
        <fullName evidence="4">CxC1-like cysteine cluster associated with KDZ transposases domain-containing protein</fullName>
    </recommendedName>
</protein>
<dbReference type="InterPro" id="IPR040521">
    <property type="entry name" value="KDZ"/>
</dbReference>
<evidence type="ECO:0000313" key="3">
    <source>
        <dbReference type="Proteomes" id="UP001498398"/>
    </source>
</evidence>
<comment type="caution">
    <text evidence="2">The sequence shown here is derived from an EMBL/GenBank/DDBJ whole genome shotgun (WGS) entry which is preliminary data.</text>
</comment>
<organism evidence="2 3">
    <name type="scientific">Marasmiellus scandens</name>
    <dbReference type="NCBI Taxonomy" id="2682957"/>
    <lineage>
        <taxon>Eukaryota</taxon>
        <taxon>Fungi</taxon>
        <taxon>Dikarya</taxon>
        <taxon>Basidiomycota</taxon>
        <taxon>Agaricomycotina</taxon>
        <taxon>Agaricomycetes</taxon>
        <taxon>Agaricomycetidae</taxon>
        <taxon>Agaricales</taxon>
        <taxon>Marasmiineae</taxon>
        <taxon>Omphalotaceae</taxon>
        <taxon>Marasmiellus</taxon>
    </lineage>
</organism>
<gene>
    <name evidence="2" type="ORF">VKT23_012383</name>
</gene>
<feature type="compositionally biased region" description="Acidic residues" evidence="1">
    <location>
        <begin position="388"/>
        <end position="404"/>
    </location>
</feature>
<dbReference type="Proteomes" id="UP001498398">
    <property type="component" value="Unassembled WGS sequence"/>
</dbReference>
<dbReference type="PANTHER" id="PTHR33096">
    <property type="entry name" value="CXC2 DOMAIN-CONTAINING PROTEIN"/>
    <property type="match status" value="1"/>
</dbReference>
<sequence>MAKTASRKIGVSRSVKYGSGGGRFGLSGAIPSARIGILQREQNRRAVQERYTQLVAGLGHESRAALDQLAGVSSTATDSEFMVDDVFYYAQDDNDNDAVDDPNANRAEEFIVDVRDCIGFRRSKYPLRRKHLNKDNRTWRNRLETRNAKWDLLIPSLADAFVEWKYVSDTPNVPLSQKRNDFTQTQGHDFGIDILDVYSLGCSAFIKRDSNTEAQVALVQSGYLGNTPDQPSIAISLRTLELFYTMRLFKTSLSVESFAKVLCYVYKIPFRRFYQTALSDTFDIYLEIRCKVDEQVKRALRQDKPNYRALNSCPACCYELEDEAPQIFSRMWAIDGGNSLRRMKPVGNCRTGDQRVFTKSDYILPTEFVDQFANEVKARVNQPNPDPGTDENDEDEGEGEEGGDPTDGSLAAFLATCTKNWKAASAETKKRMWNVFEETKKRMWNVFEETGIFASACRHGFILWVADMI</sequence>